<gene>
    <name evidence="1" type="ORF">PISL3812_03903</name>
</gene>
<evidence type="ECO:0000313" key="1">
    <source>
        <dbReference type="EMBL" id="CRG86890.1"/>
    </source>
</evidence>
<sequence>MFAVVLEDGQKNGEVTDLETDKIEELFKKLDECTTVNHMPFMVYHWFKREREPRAKKIECLLVINMEKRVQKYCWPQGSTYVPLEAEVLDGPDDVERRYIVEVNNWVTLGEPPSVTWGRVPAERKVYLPTVNMSLDVQEDHLFGRATDGTSKVEHRVWKLNENDREQWLDLTNEEIIVLLTPATIHAVVLHDKEETGRVTAAESTKIKELFEDFDEIYKSVDKPDKKYDGHFVVYHCYAMKLDPDTGAYHLDPRVQIIKALLEKYTSDRIKRYEWEPGCFYVAKPQRVPYGHARHLEANSFGASDLAPTVTEAYPYAALEPE</sequence>
<name>A0A0U1LWE4_TALIS</name>
<proteinExistence type="predicted"/>
<organism evidence="1 2">
    <name type="scientific">Talaromyces islandicus</name>
    <name type="common">Penicillium islandicum</name>
    <dbReference type="NCBI Taxonomy" id="28573"/>
    <lineage>
        <taxon>Eukaryota</taxon>
        <taxon>Fungi</taxon>
        <taxon>Dikarya</taxon>
        <taxon>Ascomycota</taxon>
        <taxon>Pezizomycotina</taxon>
        <taxon>Eurotiomycetes</taxon>
        <taxon>Eurotiomycetidae</taxon>
        <taxon>Eurotiales</taxon>
        <taxon>Trichocomaceae</taxon>
        <taxon>Talaromyces</taxon>
        <taxon>Talaromyces sect. Islandici</taxon>
    </lineage>
</organism>
<keyword evidence="2" id="KW-1185">Reference proteome</keyword>
<protein>
    <submittedName>
        <fullName evidence="1">Uncharacterized protein</fullName>
    </submittedName>
</protein>
<dbReference type="Proteomes" id="UP000054383">
    <property type="component" value="Unassembled WGS sequence"/>
</dbReference>
<dbReference type="OrthoDB" id="10638723at2759"/>
<dbReference type="AlphaFoldDB" id="A0A0U1LWE4"/>
<reference evidence="1 2" key="1">
    <citation type="submission" date="2015-04" db="EMBL/GenBank/DDBJ databases">
        <authorList>
            <person name="Syromyatnikov M.Y."/>
            <person name="Popov V.N."/>
        </authorList>
    </citation>
    <scope>NUCLEOTIDE SEQUENCE [LARGE SCALE GENOMIC DNA]</scope>
    <source>
        <strain evidence="1">WF-38-12</strain>
    </source>
</reference>
<evidence type="ECO:0000313" key="2">
    <source>
        <dbReference type="Proteomes" id="UP000054383"/>
    </source>
</evidence>
<dbReference type="EMBL" id="CVMT01000003">
    <property type="protein sequence ID" value="CRG86890.1"/>
    <property type="molecule type" value="Genomic_DNA"/>
</dbReference>
<accession>A0A0U1LWE4</accession>